<evidence type="ECO:0000313" key="3">
    <source>
        <dbReference type="Proteomes" id="UP001172457"/>
    </source>
</evidence>
<organism evidence="2 3">
    <name type="scientific">Centaurea solstitialis</name>
    <name type="common">yellow star-thistle</name>
    <dbReference type="NCBI Taxonomy" id="347529"/>
    <lineage>
        <taxon>Eukaryota</taxon>
        <taxon>Viridiplantae</taxon>
        <taxon>Streptophyta</taxon>
        <taxon>Embryophyta</taxon>
        <taxon>Tracheophyta</taxon>
        <taxon>Spermatophyta</taxon>
        <taxon>Magnoliopsida</taxon>
        <taxon>eudicotyledons</taxon>
        <taxon>Gunneridae</taxon>
        <taxon>Pentapetalae</taxon>
        <taxon>asterids</taxon>
        <taxon>campanulids</taxon>
        <taxon>Asterales</taxon>
        <taxon>Asteraceae</taxon>
        <taxon>Carduoideae</taxon>
        <taxon>Cardueae</taxon>
        <taxon>Centaureinae</taxon>
        <taxon>Centaurea</taxon>
    </lineage>
</organism>
<keyword evidence="1" id="KW-0472">Membrane</keyword>
<dbReference type="EMBL" id="JARYMX010000005">
    <property type="protein sequence ID" value="KAJ9548465.1"/>
    <property type="molecule type" value="Genomic_DNA"/>
</dbReference>
<keyword evidence="1" id="KW-0812">Transmembrane</keyword>
<comment type="caution">
    <text evidence="2">The sequence shown here is derived from an EMBL/GenBank/DDBJ whole genome shotgun (WGS) entry which is preliminary data.</text>
</comment>
<name>A0AA38WDU4_9ASTR</name>
<evidence type="ECO:0000256" key="1">
    <source>
        <dbReference type="SAM" id="Phobius"/>
    </source>
</evidence>
<feature type="transmembrane region" description="Helical" evidence="1">
    <location>
        <begin position="6"/>
        <end position="27"/>
    </location>
</feature>
<reference evidence="2" key="1">
    <citation type="submission" date="2023-03" db="EMBL/GenBank/DDBJ databases">
        <title>Chromosome-scale reference genome and RAD-based genetic map of yellow starthistle (Centaurea solstitialis) reveal putative structural variation and QTLs associated with invader traits.</title>
        <authorList>
            <person name="Reatini B."/>
            <person name="Cang F.A."/>
            <person name="Jiang Q."/>
            <person name="Mckibben M.T.W."/>
            <person name="Barker M.S."/>
            <person name="Rieseberg L.H."/>
            <person name="Dlugosch K.M."/>
        </authorList>
    </citation>
    <scope>NUCLEOTIDE SEQUENCE</scope>
    <source>
        <strain evidence="2">CAN-66</strain>
        <tissue evidence="2">Leaf</tissue>
    </source>
</reference>
<keyword evidence="3" id="KW-1185">Reference proteome</keyword>
<gene>
    <name evidence="2" type="ORF">OSB04_021008</name>
</gene>
<dbReference type="Proteomes" id="UP001172457">
    <property type="component" value="Chromosome 5"/>
</dbReference>
<evidence type="ECO:0000313" key="2">
    <source>
        <dbReference type="EMBL" id="KAJ9548465.1"/>
    </source>
</evidence>
<keyword evidence="1" id="KW-1133">Transmembrane helix</keyword>
<sequence>MEYFVGLILVNSVIGSLLLYFLLMFHASSSFLKLLKRYCLVGNWRWRFKFDDKSLWTNLICGLYRLDGGKMSWMKLMGGRY</sequence>
<protein>
    <submittedName>
        <fullName evidence="2">Uncharacterized protein</fullName>
    </submittedName>
</protein>
<proteinExistence type="predicted"/>
<dbReference type="AlphaFoldDB" id="A0AA38WDU4"/>
<accession>A0AA38WDU4</accession>